<evidence type="ECO:0008006" key="3">
    <source>
        <dbReference type="Google" id="ProtNLM"/>
    </source>
</evidence>
<name>A0ABM8FMB4_9BACT</name>
<keyword evidence="2" id="KW-1185">Reference proteome</keyword>
<evidence type="ECO:0000313" key="1">
    <source>
        <dbReference type="EMBL" id="BDY13487.1"/>
    </source>
</evidence>
<proteinExistence type="predicted"/>
<dbReference type="InterPro" id="IPR021457">
    <property type="entry name" value="DUF3108"/>
</dbReference>
<gene>
    <name evidence="1" type="ORF">HCR_17990</name>
</gene>
<reference evidence="1 2" key="1">
    <citation type="submission" date="2023-03" db="EMBL/GenBank/DDBJ databases">
        <title>Description of Hydrogenimonas sp. ISO32.</title>
        <authorList>
            <person name="Mino S."/>
            <person name="Fukazawa S."/>
            <person name="Sawabe T."/>
        </authorList>
    </citation>
    <scope>NUCLEOTIDE SEQUENCE [LARGE SCALE GENOMIC DNA]</scope>
    <source>
        <strain evidence="1 2">ISO32</strain>
    </source>
</reference>
<dbReference type="Proteomes" id="UP001321445">
    <property type="component" value="Chromosome"/>
</dbReference>
<evidence type="ECO:0000313" key="2">
    <source>
        <dbReference type="Proteomes" id="UP001321445"/>
    </source>
</evidence>
<dbReference type="Pfam" id="PF11306">
    <property type="entry name" value="DUF3108"/>
    <property type="match status" value="1"/>
</dbReference>
<dbReference type="RefSeq" id="WP_286336437.1">
    <property type="nucleotide sequence ID" value="NZ_AP027370.1"/>
</dbReference>
<accession>A0ABM8FMB4</accession>
<protein>
    <recommendedName>
        <fullName evidence="3">DUF3108 domain-containing protein</fullName>
    </recommendedName>
</protein>
<dbReference type="EMBL" id="AP027370">
    <property type="protein sequence ID" value="BDY13487.1"/>
    <property type="molecule type" value="Genomic_DNA"/>
</dbReference>
<organism evidence="1 2">
    <name type="scientific">Hydrogenimonas cancrithermarum</name>
    <dbReference type="NCBI Taxonomy" id="2993563"/>
    <lineage>
        <taxon>Bacteria</taxon>
        <taxon>Pseudomonadati</taxon>
        <taxon>Campylobacterota</taxon>
        <taxon>Epsilonproteobacteria</taxon>
        <taxon>Campylobacterales</taxon>
        <taxon>Hydrogenimonadaceae</taxon>
        <taxon>Hydrogenimonas</taxon>
    </lineage>
</organism>
<sequence>MKKAVVLLLIFIGTIYAESMHATYKVEYGIFGKMGVSDAYLTKENGRYKIKMVAKATGLAKVLSGGRVEIYESEGVVFNGRLIPEVFRKDIKRSGKRRVKIYRFDHGYQRVTYREKKYRDGKLESESNDTLPYYANDDILSLYFNTPMIIGDCTKPFDSFLKAVGAEKKTGKVRIETITGKQKEKMKASLGEASCYLKVTVYQKLFGSKGGELYLSLRSDNVVKKALLKDVVMFGDIRGKLIHFESKK</sequence>